<evidence type="ECO:0000313" key="4">
    <source>
        <dbReference type="EMBL" id="EGG19230.1"/>
    </source>
</evidence>
<organism evidence="4 5">
    <name type="scientific">Cavenderia fasciculata</name>
    <name type="common">Slime mold</name>
    <name type="synonym">Dictyostelium fasciculatum</name>
    <dbReference type="NCBI Taxonomy" id="261658"/>
    <lineage>
        <taxon>Eukaryota</taxon>
        <taxon>Amoebozoa</taxon>
        <taxon>Evosea</taxon>
        <taxon>Eumycetozoa</taxon>
        <taxon>Dictyostelia</taxon>
        <taxon>Acytosteliales</taxon>
        <taxon>Cavenderiaceae</taxon>
        <taxon>Cavenderia</taxon>
    </lineage>
</organism>
<dbReference type="InterPro" id="IPR008615">
    <property type="entry name" value="FNIP"/>
</dbReference>
<dbReference type="Gene3D" id="3.80.10.10">
    <property type="entry name" value="Ribonuclease Inhibitor"/>
    <property type="match status" value="2"/>
</dbReference>
<dbReference type="GeneID" id="14871309"/>
<dbReference type="InterPro" id="IPR008271">
    <property type="entry name" value="Ser/Thr_kinase_AS"/>
</dbReference>
<dbReference type="InterPro" id="IPR000719">
    <property type="entry name" value="Prot_kinase_dom"/>
</dbReference>
<dbReference type="InterPro" id="IPR051251">
    <property type="entry name" value="STK_FNIP-Repeat"/>
</dbReference>
<proteinExistence type="inferred from homology"/>
<dbReference type="PROSITE" id="PS50011">
    <property type="entry name" value="PROTEIN_KINASE_DOM"/>
    <property type="match status" value="1"/>
</dbReference>
<feature type="compositionally biased region" description="Polar residues" evidence="2">
    <location>
        <begin position="1"/>
        <end position="12"/>
    </location>
</feature>
<dbReference type="GO" id="GO:0004672">
    <property type="term" value="F:protein kinase activity"/>
    <property type="evidence" value="ECO:0007669"/>
    <property type="project" value="InterPro"/>
</dbReference>
<evidence type="ECO:0000256" key="2">
    <source>
        <dbReference type="SAM" id="MobiDB-lite"/>
    </source>
</evidence>
<dbReference type="InterPro" id="IPR011009">
    <property type="entry name" value="Kinase-like_dom_sf"/>
</dbReference>
<dbReference type="SUPFAM" id="SSF52058">
    <property type="entry name" value="L domain-like"/>
    <property type="match status" value="1"/>
</dbReference>
<evidence type="ECO:0000259" key="3">
    <source>
        <dbReference type="PROSITE" id="PS50011"/>
    </source>
</evidence>
<accession>F4PYG4</accession>
<dbReference type="Pfam" id="PF05725">
    <property type="entry name" value="FNIP"/>
    <property type="match status" value="13"/>
</dbReference>
<dbReference type="Gene3D" id="3.30.200.20">
    <property type="entry name" value="Phosphorylase Kinase, domain 1"/>
    <property type="match status" value="1"/>
</dbReference>
<dbReference type="SUPFAM" id="SSF56112">
    <property type="entry name" value="Protein kinase-like (PK-like)"/>
    <property type="match status" value="1"/>
</dbReference>
<dbReference type="PANTHER" id="PTHR32134">
    <property type="entry name" value="FNIP REPEAT-CONTAINING PROTEIN"/>
    <property type="match status" value="1"/>
</dbReference>
<dbReference type="EMBL" id="GL883015">
    <property type="protein sequence ID" value="EGG19230.1"/>
    <property type="molecule type" value="Genomic_DNA"/>
</dbReference>
<dbReference type="PROSITE" id="PS00108">
    <property type="entry name" value="PROTEIN_KINASE_ST"/>
    <property type="match status" value="1"/>
</dbReference>
<gene>
    <name evidence="4" type="ORF">DFA_02015</name>
</gene>
<dbReference type="SMART" id="SM00220">
    <property type="entry name" value="S_TKc"/>
    <property type="match status" value="1"/>
</dbReference>
<dbReference type="Proteomes" id="UP000007797">
    <property type="component" value="Unassembled WGS sequence"/>
</dbReference>
<dbReference type="PANTHER" id="PTHR32134:SF173">
    <property type="entry name" value="FNIP REPEAT-CONTAINING PROTEIN-RELATED"/>
    <property type="match status" value="1"/>
</dbReference>
<reference evidence="5" key="1">
    <citation type="journal article" date="2011" name="Genome Res.">
        <title>Phylogeny-wide analysis of social amoeba genomes highlights ancient origins for complex intercellular communication.</title>
        <authorList>
            <person name="Heidel A.J."/>
            <person name="Lawal H.M."/>
            <person name="Felder M."/>
            <person name="Schilde C."/>
            <person name="Helps N.R."/>
            <person name="Tunggal B."/>
            <person name="Rivero F."/>
            <person name="John U."/>
            <person name="Schleicher M."/>
            <person name="Eichinger L."/>
            <person name="Platzer M."/>
            <person name="Noegel A.A."/>
            <person name="Schaap P."/>
            <person name="Gloeckner G."/>
        </authorList>
    </citation>
    <scope>NUCLEOTIDE SEQUENCE [LARGE SCALE GENOMIC DNA]</scope>
    <source>
        <strain evidence="5">SH3</strain>
    </source>
</reference>
<dbReference type="InterPro" id="IPR032675">
    <property type="entry name" value="LRR_dom_sf"/>
</dbReference>
<comment type="similarity">
    <text evidence="1">Belongs to the protein kinase superfamily. STE Ser/Thr protein kinase family.</text>
</comment>
<dbReference type="GO" id="GO:0005524">
    <property type="term" value="F:ATP binding"/>
    <property type="evidence" value="ECO:0007669"/>
    <property type="project" value="InterPro"/>
</dbReference>
<evidence type="ECO:0000256" key="1">
    <source>
        <dbReference type="ARBA" id="ARBA00025754"/>
    </source>
</evidence>
<feature type="domain" description="Protein kinase" evidence="3">
    <location>
        <begin position="673"/>
        <end position="987"/>
    </location>
</feature>
<dbReference type="Pfam" id="PF00069">
    <property type="entry name" value="Pkinase"/>
    <property type="match status" value="1"/>
</dbReference>
<sequence length="1281" mass="143922">MEESAHIQQTSLKDNHQSTSPDLSSLQSLKLDDDYNQPLSVGVLPSSLQSLVFGYYYNQPLSVGVLPSSLQSLEFGDIDYNQALSVGVLPSSLQSLVFGANYNQPLPVGVLPASLQSLTFGWYYNLPLPAGVLPSLQSLVFGIEYNQPLSVGVLPTSLQSLVFGYEYNQALSVGVLPTSLQSLVFGWNYNQPLSVGVLPTSLQSLVFSIEYNQPLSVGVLPTSLQSLKFRGEYNQPLPVGVLPTSLQSLVFGKDWSIRYNQPLSVGVLPSSLQSLVFGWNYNQPLSVGVLPSSLQSLVFGDDYDQPLSVGVLPSSLQSLRFGDYYNQPLSVGVLPSSLQSLRFGDYYNQPLPVGVLPTSLQSLVFGIRYNQPLSVGVLPSSLQSLRFGDYYNQPLSVGVLPSSLQSLKFGDYYNQPLSVGVLPSSLQSLVFGIEYNQPLSVGVLPSSLQSLVFGIRYNQPLSVGVLPSSLQSLKFGDYYNQPLSVGVLPSSLQSLVFGIEYNQPLSVGVLPSSLQSLVFGNRYNQAISVGVLPTSLHTLKFRGEYNQPLLVGVLPTSLQSLIFCADLGSNPLRLFVDFNQSISVVRNFIKLGSYGLIKLSKAVHLILSATSPSKQPIAILNNNNQQITFNSNPNCISFDSTQIYAYPITDFIDSKGVQAYPITNFISVNNKKYFKLHTFPYSANQVILVMCESSSELYVYKEIDYSNNPKIYDQVQFEITTMKLFIGDDMFVQYKDHQDDTHSKKIYLLTHFCEGGDLEQLFQSIYKWNESKKEYKPYTEYKYISESDIWRHIQRLFQILEKLSLHNLAHLDIKPLNLFIGHDGQIVLGDFGCCHYFNKQNQSAPHPPTLNPTSENQDNSGTVDQTAQYISMIAATLASRGTHGYYSPESKQKIYYASNDIYSVGSTLFHLLSCHPDDIEKRREFIKNHKNNSFDADHIKISTDRYSPNLINFVKNLLTATPQDRLSLDDLKGQIINEHTQRITSFFINQQQILSNTTTLILDGEFNSLLKGLPPKKLLKLSLLGKFDQPIGWSDIPDSVETLIFGSSFNSEIKSFPMTLKILVLGKSFNRTLPIPQLAPTIHITRDREFSKYGHFISHQLHNIWLIPKVFKDWTPDQMKSVNIYRCNDSDQVTISSFIKTNVRESNLMLTIGDKCYGVGEVERNNNMLVWKFADTKLSINLEDVKVISHVRASTHPHLFCQIDKLKFEEINPQFGDCQPESEFPVKGMKKLFELDEDNIHQEFEHNHQYLNIRLIYIKPSTLSNLKWMFNYGWDLIFTPN</sequence>
<evidence type="ECO:0000313" key="5">
    <source>
        <dbReference type="Proteomes" id="UP000007797"/>
    </source>
</evidence>
<name>F4PYG4_CACFS</name>
<dbReference type="RefSeq" id="XP_004357501.1">
    <property type="nucleotide sequence ID" value="XM_004357444.1"/>
</dbReference>
<feature type="region of interest" description="Disordered" evidence="2">
    <location>
        <begin position="1"/>
        <end position="25"/>
    </location>
</feature>
<dbReference type="KEGG" id="dfa:DFA_02015"/>
<protein>
    <submittedName>
        <fullName evidence="4">Calmodulin-binding protein</fullName>
    </submittedName>
</protein>
<dbReference type="Gene3D" id="1.10.510.10">
    <property type="entry name" value="Transferase(Phosphotransferase) domain 1"/>
    <property type="match status" value="1"/>
</dbReference>
<keyword evidence="5" id="KW-1185">Reference proteome</keyword>